<protein>
    <submittedName>
        <fullName evidence="1">Uncharacterized protein</fullName>
    </submittedName>
</protein>
<accession>A0A646KTP9</accession>
<organism evidence="1 2">
    <name type="scientific">Streptomyces jumonjinensis</name>
    <dbReference type="NCBI Taxonomy" id="1945"/>
    <lineage>
        <taxon>Bacteria</taxon>
        <taxon>Bacillati</taxon>
        <taxon>Actinomycetota</taxon>
        <taxon>Actinomycetes</taxon>
        <taxon>Kitasatosporales</taxon>
        <taxon>Streptomycetaceae</taxon>
        <taxon>Streptomyces</taxon>
    </lineage>
</organism>
<proteinExistence type="predicted"/>
<dbReference type="RefSeq" id="WP_228388894.1">
    <property type="nucleotide sequence ID" value="NZ_JBEPDZ010000027.1"/>
</dbReference>
<reference evidence="1 2" key="1">
    <citation type="submission" date="2019-05" db="EMBL/GenBank/DDBJ databases">
        <title>Comparative genomics and metabolomics analyses of clavulanic acid producing Streptomyces species provides insight into specialized metabolism and evolution of beta-lactam biosynthetic gene clusters.</title>
        <authorList>
            <person name="Moore M.A."/>
            <person name="Cruz-Morales P."/>
            <person name="Barona Gomez F."/>
            <person name="Kapil T."/>
        </authorList>
    </citation>
    <scope>NUCLEOTIDE SEQUENCE [LARGE SCALE GENOMIC DNA]</scope>
    <source>
        <strain evidence="1 2">NRRL 5741</strain>
    </source>
</reference>
<sequence length="194" mass="20655">MNAPDPRSPGPSALPEAIRDLNSVCSEAGLSLMVCPNPDAPGREAKLGTADPTTVRQLTDLLRTSMKRTYDTVAALRSTLEAHGLKTPDLSVVAGEIVLGDLTVPDAERLARVLGAPPREPEADPVIELADWPQGKEVTARLDRAFRQATDGFIDLAFQPDCCRCGEKPAVSTGAISVGTARRLLDALEYGDRP</sequence>
<dbReference type="AlphaFoldDB" id="A0A646KTP9"/>
<keyword evidence="2" id="KW-1185">Reference proteome</keyword>
<evidence type="ECO:0000313" key="1">
    <source>
        <dbReference type="EMBL" id="MQT05417.1"/>
    </source>
</evidence>
<name>A0A646KTP9_STRJU</name>
<gene>
    <name evidence="1" type="ORF">FF041_36595</name>
</gene>
<dbReference type="EMBL" id="VCLA01000201">
    <property type="protein sequence ID" value="MQT05417.1"/>
    <property type="molecule type" value="Genomic_DNA"/>
</dbReference>
<comment type="caution">
    <text evidence="1">The sequence shown here is derived from an EMBL/GenBank/DDBJ whole genome shotgun (WGS) entry which is preliminary data.</text>
</comment>
<evidence type="ECO:0000313" key="2">
    <source>
        <dbReference type="Proteomes" id="UP000419138"/>
    </source>
</evidence>
<dbReference type="Proteomes" id="UP000419138">
    <property type="component" value="Unassembled WGS sequence"/>
</dbReference>